<name>A0A7Z7LHE4_9BACT</name>
<keyword evidence="1" id="KW-1133">Transmembrane helix</keyword>
<feature type="transmembrane region" description="Helical" evidence="1">
    <location>
        <begin position="348"/>
        <end position="364"/>
    </location>
</feature>
<feature type="transmembrane region" description="Helical" evidence="1">
    <location>
        <begin position="278"/>
        <end position="293"/>
    </location>
</feature>
<accession>A0A7Z7LHE4</accession>
<feature type="transmembrane region" description="Helical" evidence="1">
    <location>
        <begin position="376"/>
        <end position="392"/>
    </location>
</feature>
<evidence type="ECO:0008006" key="4">
    <source>
        <dbReference type="Google" id="ProtNLM"/>
    </source>
</evidence>
<proteinExistence type="predicted"/>
<dbReference type="RefSeq" id="WP_169699648.1">
    <property type="nucleotide sequence ID" value="NZ_LS974202.1"/>
</dbReference>
<dbReference type="EMBL" id="LS974202">
    <property type="protein sequence ID" value="SSC13501.1"/>
    <property type="molecule type" value="Genomic_DNA"/>
</dbReference>
<dbReference type="AlphaFoldDB" id="A0A7Z7LHE4"/>
<dbReference type="KEGG" id="minf:MESINF_2061"/>
<feature type="transmembrane region" description="Helical" evidence="1">
    <location>
        <begin position="198"/>
        <end position="216"/>
    </location>
</feature>
<keyword evidence="1" id="KW-0472">Membrane</keyword>
<feature type="transmembrane region" description="Helical" evidence="1">
    <location>
        <begin position="398"/>
        <end position="415"/>
    </location>
</feature>
<keyword evidence="1" id="KW-0812">Transmembrane</keyword>
<gene>
    <name evidence="2" type="ORF">MESINF_2061</name>
</gene>
<reference evidence="2 3" key="1">
    <citation type="submission" date="2017-01" db="EMBL/GenBank/DDBJ databases">
        <authorList>
            <person name="Erauso G."/>
        </authorList>
    </citation>
    <scope>NUCLEOTIDE SEQUENCE [LARGE SCALE GENOMIC DNA]</scope>
    <source>
        <strain evidence="2">MESINF1</strain>
    </source>
</reference>
<keyword evidence="3" id="KW-1185">Reference proteome</keyword>
<organism evidence="2 3">
    <name type="scientific">Mesotoga infera</name>
    <dbReference type="NCBI Taxonomy" id="1236046"/>
    <lineage>
        <taxon>Bacteria</taxon>
        <taxon>Thermotogati</taxon>
        <taxon>Thermotogota</taxon>
        <taxon>Thermotogae</taxon>
        <taxon>Kosmotogales</taxon>
        <taxon>Kosmotogaceae</taxon>
        <taxon>Mesotoga</taxon>
    </lineage>
</organism>
<feature type="transmembrane region" description="Helical" evidence="1">
    <location>
        <begin position="305"/>
        <end position="328"/>
    </location>
</feature>
<sequence>MNDRKKFSSVPLLLIVATILSYIFTSMTVWSTDGKYLFLSRYLRINQHERVISGENFAPDQYRFGSYYLVEYFFKYIPIPWLDENTSEVSKMLLSTEYWTDEARGMVEAYFPLQERERIVSDLEMTINEAIDRIARKSILLQNALKAMVSSLNWQTYITEPASTLLLLGENLPDDLRVAVDLTSEDNRTLNGHITARFFFNILTILLLYAFGRHFLTPAMSLFSVLLFQSIMPLTTMYFGWETFHASALFLAGLLLIIERRSFITLCMVILLGSTFRADHMVFLSLILFGFNYERYSGKSEKFLLYLKALATFAIPVVFTLLSSRLLYPQAKYSVDLVQLGYNLNYPWSWIFPLLFLSIPLIFYDSIGEEDFFRKTWFWIVPFVAMNFIVARPAEVRLLIPVLIYTIPIAVKGLSKFFPVDVSKA</sequence>
<evidence type="ECO:0000313" key="2">
    <source>
        <dbReference type="EMBL" id="SSC13501.1"/>
    </source>
</evidence>
<dbReference type="Proteomes" id="UP000250796">
    <property type="component" value="Chromosome MESINF"/>
</dbReference>
<feature type="transmembrane region" description="Helical" evidence="1">
    <location>
        <begin position="12"/>
        <end position="31"/>
    </location>
</feature>
<protein>
    <recommendedName>
        <fullName evidence="4">Glycosyltransferase RgtA/B/C/D-like domain-containing protein</fullName>
    </recommendedName>
</protein>
<evidence type="ECO:0000256" key="1">
    <source>
        <dbReference type="SAM" id="Phobius"/>
    </source>
</evidence>
<evidence type="ECO:0000313" key="3">
    <source>
        <dbReference type="Proteomes" id="UP000250796"/>
    </source>
</evidence>